<keyword evidence="4" id="KW-1185">Reference proteome</keyword>
<feature type="transmembrane region" description="Helical" evidence="1">
    <location>
        <begin position="273"/>
        <end position="295"/>
    </location>
</feature>
<feature type="transmembrane region" description="Helical" evidence="1">
    <location>
        <begin position="209"/>
        <end position="227"/>
    </location>
</feature>
<feature type="transmembrane region" description="Helical" evidence="1">
    <location>
        <begin position="51"/>
        <end position="73"/>
    </location>
</feature>
<evidence type="ECO:0000259" key="2">
    <source>
        <dbReference type="Pfam" id="PF01757"/>
    </source>
</evidence>
<dbReference type="AlphaFoldDB" id="A0A7W5B870"/>
<dbReference type="Pfam" id="PF01757">
    <property type="entry name" value="Acyl_transf_3"/>
    <property type="match status" value="1"/>
</dbReference>
<dbReference type="InterPro" id="IPR050879">
    <property type="entry name" value="Acyltransferase_3"/>
</dbReference>
<feature type="transmembrane region" description="Helical" evidence="1">
    <location>
        <begin position="12"/>
        <end position="31"/>
    </location>
</feature>
<sequence length="360" mass="40600">MKKDYTNEIDLLRFLAAIAVVFFHWGFLGYADGTIAMSYDVLGRASQYGYLGVQLFFIISGFVIIMSAGNATVASFTIARIIRLYPAYWLCCTLSFIAILSFDQTKFSASLSTYLYNMTMLEGFLSKPFIDHSYWTLTVEIRFYFLVALVILLGQIRKAELFVLGWLAAIIALEFYPVAFLAKHLMQKFAPYFIAGTLFYFIRANGLSARRIAALVVSWAMAVRASLSQANELSAQNSISYDPVIVGVVISIFFVVMFLVAIRKTGRLGSMKWTLLGSLTYPLYLIHQTVGFLIFNALYPAVNRHLLFWGTLAGALCFAYLVTTYVEQRYASRLRSVLTMAWVPFDSRLQALGQKLRNVA</sequence>
<protein>
    <submittedName>
        <fullName evidence="3">Peptidoglycan/LPS O-acetylase OafA/YrhL</fullName>
    </submittedName>
</protein>
<accession>A0A7W5B870</accession>
<feature type="transmembrane region" description="Helical" evidence="1">
    <location>
        <begin position="161"/>
        <end position="179"/>
    </location>
</feature>
<feature type="domain" description="Acyltransferase 3" evidence="2">
    <location>
        <begin position="8"/>
        <end position="323"/>
    </location>
</feature>
<evidence type="ECO:0000313" key="4">
    <source>
        <dbReference type="Proteomes" id="UP000541535"/>
    </source>
</evidence>
<organism evidence="3 4">
    <name type="scientific">Pseudoduganella violacea</name>
    <dbReference type="NCBI Taxonomy" id="1715466"/>
    <lineage>
        <taxon>Bacteria</taxon>
        <taxon>Pseudomonadati</taxon>
        <taxon>Pseudomonadota</taxon>
        <taxon>Betaproteobacteria</taxon>
        <taxon>Burkholderiales</taxon>
        <taxon>Oxalobacteraceae</taxon>
        <taxon>Telluria group</taxon>
        <taxon>Pseudoduganella</taxon>
    </lineage>
</organism>
<dbReference type="PANTHER" id="PTHR23028">
    <property type="entry name" value="ACETYLTRANSFERASE"/>
    <property type="match status" value="1"/>
</dbReference>
<feature type="transmembrane region" description="Helical" evidence="1">
    <location>
        <begin position="134"/>
        <end position="154"/>
    </location>
</feature>
<comment type="caution">
    <text evidence="3">The sequence shown here is derived from an EMBL/GenBank/DDBJ whole genome shotgun (WGS) entry which is preliminary data.</text>
</comment>
<keyword evidence="1" id="KW-0472">Membrane</keyword>
<feature type="transmembrane region" description="Helical" evidence="1">
    <location>
        <begin position="307"/>
        <end position="326"/>
    </location>
</feature>
<name>A0A7W5B870_9BURK</name>
<dbReference type="EMBL" id="JACHXD010000003">
    <property type="protein sequence ID" value="MBB3118347.1"/>
    <property type="molecule type" value="Genomic_DNA"/>
</dbReference>
<feature type="transmembrane region" description="Helical" evidence="1">
    <location>
        <begin position="239"/>
        <end position="261"/>
    </location>
</feature>
<gene>
    <name evidence="3" type="ORF">FHS03_001378</name>
</gene>
<keyword evidence="1" id="KW-1133">Transmembrane helix</keyword>
<dbReference type="GO" id="GO:0016020">
    <property type="term" value="C:membrane"/>
    <property type="evidence" value="ECO:0007669"/>
    <property type="project" value="TreeGrafter"/>
</dbReference>
<evidence type="ECO:0000313" key="3">
    <source>
        <dbReference type="EMBL" id="MBB3118347.1"/>
    </source>
</evidence>
<dbReference type="GO" id="GO:0000271">
    <property type="term" value="P:polysaccharide biosynthetic process"/>
    <property type="evidence" value="ECO:0007669"/>
    <property type="project" value="TreeGrafter"/>
</dbReference>
<dbReference type="Proteomes" id="UP000541535">
    <property type="component" value="Unassembled WGS sequence"/>
</dbReference>
<proteinExistence type="predicted"/>
<feature type="transmembrane region" description="Helical" evidence="1">
    <location>
        <begin position="185"/>
        <end position="202"/>
    </location>
</feature>
<keyword evidence="1" id="KW-0812">Transmembrane</keyword>
<reference evidence="3 4" key="1">
    <citation type="submission" date="2020-08" db="EMBL/GenBank/DDBJ databases">
        <title>Genomic Encyclopedia of Type Strains, Phase III (KMG-III): the genomes of soil and plant-associated and newly described type strains.</title>
        <authorList>
            <person name="Whitman W."/>
        </authorList>
    </citation>
    <scope>NUCLEOTIDE SEQUENCE [LARGE SCALE GENOMIC DNA]</scope>
    <source>
        <strain evidence="3 4">CECT 8897</strain>
    </source>
</reference>
<evidence type="ECO:0000256" key="1">
    <source>
        <dbReference type="SAM" id="Phobius"/>
    </source>
</evidence>
<dbReference type="InterPro" id="IPR002656">
    <property type="entry name" value="Acyl_transf_3_dom"/>
</dbReference>
<dbReference type="GO" id="GO:0016747">
    <property type="term" value="F:acyltransferase activity, transferring groups other than amino-acyl groups"/>
    <property type="evidence" value="ECO:0007669"/>
    <property type="project" value="InterPro"/>
</dbReference>
<dbReference type="RefSeq" id="WP_183440279.1">
    <property type="nucleotide sequence ID" value="NZ_JACHXD010000003.1"/>
</dbReference>
<feature type="transmembrane region" description="Helical" evidence="1">
    <location>
        <begin position="85"/>
        <end position="102"/>
    </location>
</feature>
<dbReference type="PANTHER" id="PTHR23028:SF53">
    <property type="entry name" value="ACYL_TRANSF_3 DOMAIN-CONTAINING PROTEIN"/>
    <property type="match status" value="1"/>
</dbReference>